<accession>A0AAE3SG37</accession>
<keyword evidence="2" id="KW-0378">Hydrolase</keyword>
<dbReference type="NCBIfam" id="NF045579">
    <property type="entry name" value="rhamnoside_JR"/>
    <property type="match status" value="1"/>
</dbReference>
<evidence type="ECO:0000256" key="1">
    <source>
        <dbReference type="SAM" id="SignalP"/>
    </source>
</evidence>
<sequence>MLLSVKKLAKYAPLLCIPLLFAQCQPKVEWPEESIDTKPGSRWWWMGNAVDETNLTKNMEAYADAGIGSLEITPIYGIQGNDSNEVDFLSDRWMELYNHTQKEGKRLGINIDMNTGTGWPFGGPEVTVEDAAGRLLIKEYSLSTGKQLKDEIIPDDEKQQETAVLSRLMAYSEAGECLNLTDKVENKKLNWTAPNGNWKLIALFEGHTFQKVKRAAPGGQGLVLNHFSKDGVERYLDRFTKAFTKSNATPPKYFFNDSYEVYRADWTPGLLEAFEKMHGYKLEEYLPWFLSEEHNDTTARIISDYRETFSSMLVNNFTIPWTEWAHSLNSKTRNQAHGSPGNLIDIYAAVDVPECEGFGLSNFDIKGLRKDSMTRHNFSDLSMLKYASSAAHISGKQYTSSETFTWLTEHFRTSFSQCKPDLDLMYVSGVNHVYFHGTTYSPEDATWPGWKFYASVDMSPTNPLWRDAQPFFKYISRVQSFMQMGQPDNDFLVYLPVYDMWHNEEGRLLMFDIHAMKERAPEFISVVNSISKAGYDMDYISDNFVNSTTVKNGSLVTEGGASYKALIVPAANKMPVETLQNLLKLASEGAQIIFLENYPDDVPGFGKLKERRDNFNSLISELPATDFTKTISTTFKKGKIITGVDFEKTLDETGVVAEEFKKKADLQFIRRKNNNGHHYFISALKHQDTDTWIALQEPASTVVFFDPMTGKIGKAMTKEENGQTKVRIQLKSGESIILRTYNSPVNCENWPYIVESGEPYLINNNWKVYFKESIPAITDTFTLPTLIPWTKLNVPEAKENMGVAVYSTTFTINKDEDTEWILDLGDVRETARVKINGQEVQTLWSVPYLVSVGEYIKHGLNSIEVEVTGLPANHVASIDRQGIEWRIFKEINFVDLNYKKTGYANWETMPAGLNSQVKLIPIKYSK</sequence>
<dbReference type="InterPro" id="IPR053161">
    <property type="entry name" value="Ulvan_degrading_GH"/>
</dbReference>
<dbReference type="PANTHER" id="PTHR36848:SF2">
    <property type="entry name" value="SECRETED PROTEIN"/>
    <property type="match status" value="1"/>
</dbReference>
<organism evidence="2 3">
    <name type="scientific">Plebeiibacterium sediminum</name>
    <dbReference type="NCBI Taxonomy" id="2992112"/>
    <lineage>
        <taxon>Bacteria</taxon>
        <taxon>Pseudomonadati</taxon>
        <taxon>Bacteroidota</taxon>
        <taxon>Bacteroidia</taxon>
        <taxon>Marinilabiliales</taxon>
        <taxon>Marinilabiliaceae</taxon>
        <taxon>Plebeiibacterium</taxon>
    </lineage>
</organism>
<feature type="signal peptide" evidence="1">
    <location>
        <begin position="1"/>
        <end position="22"/>
    </location>
</feature>
<dbReference type="SUPFAM" id="SSF49785">
    <property type="entry name" value="Galactose-binding domain-like"/>
    <property type="match status" value="1"/>
</dbReference>
<dbReference type="InterPro" id="IPR008979">
    <property type="entry name" value="Galactose-bd-like_sf"/>
</dbReference>
<dbReference type="Gene3D" id="2.60.120.260">
    <property type="entry name" value="Galactose-binding domain-like"/>
    <property type="match status" value="1"/>
</dbReference>
<comment type="caution">
    <text evidence="2">The sequence shown here is derived from an EMBL/GenBank/DDBJ whole genome shotgun (WGS) entry which is preliminary data.</text>
</comment>
<dbReference type="RefSeq" id="WP_301190452.1">
    <property type="nucleotide sequence ID" value="NZ_JAPDPJ010000020.1"/>
</dbReference>
<dbReference type="EMBL" id="JAPDPJ010000020">
    <property type="protein sequence ID" value="MCW3786888.1"/>
    <property type="molecule type" value="Genomic_DNA"/>
</dbReference>
<proteinExistence type="predicted"/>
<name>A0AAE3SG37_9BACT</name>
<keyword evidence="3" id="KW-1185">Reference proteome</keyword>
<dbReference type="GO" id="GO:0016787">
    <property type="term" value="F:hydrolase activity"/>
    <property type="evidence" value="ECO:0007669"/>
    <property type="project" value="UniProtKB-KW"/>
</dbReference>
<dbReference type="AlphaFoldDB" id="A0AAE3SG37"/>
<feature type="chain" id="PRO_5042071450" evidence="1">
    <location>
        <begin position="23"/>
        <end position="926"/>
    </location>
</feature>
<dbReference type="Proteomes" id="UP001209229">
    <property type="component" value="Unassembled WGS sequence"/>
</dbReference>
<keyword evidence="1" id="KW-0732">Signal</keyword>
<reference evidence="2" key="1">
    <citation type="submission" date="2022-10" db="EMBL/GenBank/DDBJ databases">
        <authorList>
            <person name="Yu W.X."/>
        </authorList>
    </citation>
    <scope>NUCLEOTIDE SEQUENCE</scope>
    <source>
        <strain evidence="2">AAT</strain>
    </source>
</reference>
<protein>
    <submittedName>
        <fullName evidence="2">Glycosyl hydrolase</fullName>
    </submittedName>
</protein>
<gene>
    <name evidence="2" type="ORF">OM075_10445</name>
</gene>
<dbReference type="Pfam" id="PF17132">
    <property type="entry name" value="Glyco_hydro_106"/>
    <property type="match status" value="2"/>
</dbReference>
<evidence type="ECO:0000313" key="3">
    <source>
        <dbReference type="Proteomes" id="UP001209229"/>
    </source>
</evidence>
<dbReference type="PANTHER" id="PTHR36848">
    <property type="entry name" value="DNA-BINDING PROTEIN (PUTATIVE SECRETED PROTEIN)-RELATED"/>
    <property type="match status" value="1"/>
</dbReference>
<evidence type="ECO:0000313" key="2">
    <source>
        <dbReference type="EMBL" id="MCW3786888.1"/>
    </source>
</evidence>